<accession>A0ABP6M838</accession>
<evidence type="ECO:0008006" key="4">
    <source>
        <dbReference type="Google" id="ProtNLM"/>
    </source>
</evidence>
<evidence type="ECO:0000313" key="3">
    <source>
        <dbReference type="Proteomes" id="UP001500236"/>
    </source>
</evidence>
<dbReference type="Proteomes" id="UP001500236">
    <property type="component" value="Unassembled WGS sequence"/>
</dbReference>
<feature type="region of interest" description="Disordered" evidence="1">
    <location>
        <begin position="522"/>
        <end position="544"/>
    </location>
</feature>
<organism evidence="2 3">
    <name type="scientific">Nesterenkonia aethiopica</name>
    <dbReference type="NCBI Taxonomy" id="269144"/>
    <lineage>
        <taxon>Bacteria</taxon>
        <taxon>Bacillati</taxon>
        <taxon>Actinomycetota</taxon>
        <taxon>Actinomycetes</taxon>
        <taxon>Micrococcales</taxon>
        <taxon>Micrococcaceae</taxon>
        <taxon>Nesterenkonia</taxon>
    </lineage>
</organism>
<sequence>MAPVPAGPADTPDVDVAILSDFRLPGGTTSSIAEEVRAQSEAGISTALIHAAGSITNYPNPWSTHIQRILDLPGVRIASARARLHARVLIIRHPTVIYSTLSAFEGLTADHVIIVVNHAAVDAADTWHYPVEATDARIRRLFGVEPVWAPIGPVVRQTVLDQTTRVPLRETDWVNIFRTTGEVRRRAGFIGDRPVIGRHSRPQPGKWPATGKDILQAYPDSPDYQVEILGGAQVAEHKLGYVPSRWHVIEFGGEEPTHFLERIDFWVYMHHPDLKEAFGRAAMEALAAGCVAIMPPYLEELFGDAALYASPREVRGLVDEYRADREKFLAQSARAQDFALAFSPEMHIRRLEELGVQAPGVAAPADPYDLPARPGPALLIAADAETDLLDAAQAHLHQGRPVLRVELTDTPGRRATHPAGAAGGGGAGTSVLQLSTAAGLRTDEQTWQRHLQDGLRRLLRAHRPGEVTVVGEHVPDAVLRALAWSDIPGIWVRGVGGDDVAPDPRTASCFRRVLAPAEVGMSSASALPAARDSQPIVTPGQETR</sequence>
<proteinExistence type="predicted"/>
<name>A0ABP6M838_9MICC</name>
<dbReference type="SUPFAM" id="SSF53756">
    <property type="entry name" value="UDP-Glycosyltransferase/glycogen phosphorylase"/>
    <property type="match status" value="1"/>
</dbReference>
<evidence type="ECO:0000313" key="2">
    <source>
        <dbReference type="EMBL" id="GAA3074104.1"/>
    </source>
</evidence>
<dbReference type="Gene3D" id="3.40.50.2000">
    <property type="entry name" value="Glycogen Phosphorylase B"/>
    <property type="match status" value="1"/>
</dbReference>
<gene>
    <name evidence="2" type="ORF">GCM10010529_27490</name>
</gene>
<dbReference type="RefSeq" id="WP_344744814.1">
    <property type="nucleotide sequence ID" value="NZ_BAAAVT010000021.1"/>
</dbReference>
<dbReference type="EMBL" id="BAAAVT010000021">
    <property type="protein sequence ID" value="GAA3074104.1"/>
    <property type="molecule type" value="Genomic_DNA"/>
</dbReference>
<protein>
    <recommendedName>
        <fullName evidence="4">Glycosyltransferase</fullName>
    </recommendedName>
</protein>
<keyword evidence="3" id="KW-1185">Reference proteome</keyword>
<comment type="caution">
    <text evidence="2">The sequence shown here is derived from an EMBL/GenBank/DDBJ whole genome shotgun (WGS) entry which is preliminary data.</text>
</comment>
<reference evidence="3" key="1">
    <citation type="journal article" date="2019" name="Int. J. Syst. Evol. Microbiol.">
        <title>The Global Catalogue of Microorganisms (GCM) 10K type strain sequencing project: providing services to taxonomists for standard genome sequencing and annotation.</title>
        <authorList>
            <consortium name="The Broad Institute Genomics Platform"/>
            <consortium name="The Broad Institute Genome Sequencing Center for Infectious Disease"/>
            <person name="Wu L."/>
            <person name="Ma J."/>
        </authorList>
    </citation>
    <scope>NUCLEOTIDE SEQUENCE [LARGE SCALE GENOMIC DNA]</scope>
    <source>
        <strain evidence="3">JCM 14309</strain>
    </source>
</reference>
<evidence type="ECO:0000256" key="1">
    <source>
        <dbReference type="SAM" id="MobiDB-lite"/>
    </source>
</evidence>